<comment type="catalytic activity">
    <reaction evidence="6">
        <text>4 isopentenyl diphosphate + (2E,6E)-farnesyl diphosphate = all-trans-heptaprenyl diphosphate + 4 diphosphate</text>
        <dbReference type="Rhea" id="RHEA:27794"/>
        <dbReference type="ChEBI" id="CHEBI:33019"/>
        <dbReference type="ChEBI" id="CHEBI:58206"/>
        <dbReference type="ChEBI" id="CHEBI:128769"/>
        <dbReference type="ChEBI" id="CHEBI:175763"/>
        <dbReference type="EC" id="2.5.1.30"/>
    </reaction>
</comment>
<dbReference type="CDD" id="cd00685">
    <property type="entry name" value="Trans_IPPS_HT"/>
    <property type="match status" value="1"/>
</dbReference>
<dbReference type="PROSITE" id="PS00723">
    <property type="entry name" value="POLYPRENYL_SYNTHASE_1"/>
    <property type="match status" value="1"/>
</dbReference>
<dbReference type="PROSITE" id="PS00444">
    <property type="entry name" value="POLYPRENYL_SYNTHASE_2"/>
    <property type="match status" value="1"/>
</dbReference>
<dbReference type="PANTHER" id="PTHR12001">
    <property type="entry name" value="GERANYLGERANYL PYROPHOSPHATE SYNTHASE"/>
    <property type="match status" value="1"/>
</dbReference>
<keyword evidence="3 11" id="KW-0808">Transferase</keyword>
<dbReference type="InterPro" id="IPR033749">
    <property type="entry name" value="Polyprenyl_synt_CS"/>
</dbReference>
<reference evidence="12" key="1">
    <citation type="submission" date="2024-07" db="EMBL/GenBank/DDBJ databases">
        <title>Halotolerant mesophilic bacterium Ornithinibacillus sp. 4-3, sp. nov., isolated from soil.</title>
        <authorList>
            <person name="Sidarenka A.V."/>
            <person name="Guliayeva D.E."/>
            <person name="Leanovich S.I."/>
            <person name="Hileuskaya K.S."/>
            <person name="Akhremchuk A.E."/>
            <person name="Sikolenko M.A."/>
            <person name="Valentovich L.N."/>
        </authorList>
    </citation>
    <scope>NUCLEOTIDE SEQUENCE</scope>
    <source>
        <strain evidence="12">4-3</strain>
    </source>
</reference>
<dbReference type="AlphaFoldDB" id="A0AB39HH75"/>
<evidence type="ECO:0000256" key="3">
    <source>
        <dbReference type="ARBA" id="ARBA00022679"/>
    </source>
</evidence>
<dbReference type="SFLD" id="SFLDS00005">
    <property type="entry name" value="Isoprenoid_Synthase_Type_I"/>
    <property type="match status" value="1"/>
</dbReference>
<dbReference type="GO" id="GO:0000010">
    <property type="term" value="F:heptaprenyl diphosphate synthase activity"/>
    <property type="evidence" value="ECO:0007669"/>
    <property type="project" value="UniProtKB-EC"/>
</dbReference>
<comment type="similarity">
    <text evidence="2 11">Belongs to the FPP/GGPP synthase family.</text>
</comment>
<evidence type="ECO:0000256" key="1">
    <source>
        <dbReference type="ARBA" id="ARBA00001946"/>
    </source>
</evidence>
<gene>
    <name evidence="12" type="primary">hepT</name>
    <name evidence="12" type="ORF">AB4Y30_09280</name>
</gene>
<dbReference type="Gene3D" id="1.10.600.10">
    <property type="entry name" value="Farnesyl Diphosphate Synthase"/>
    <property type="match status" value="1"/>
</dbReference>
<evidence type="ECO:0000256" key="6">
    <source>
        <dbReference type="ARBA" id="ARBA00050780"/>
    </source>
</evidence>
<dbReference type="GO" id="GO:0008299">
    <property type="term" value="P:isoprenoid biosynthetic process"/>
    <property type="evidence" value="ECO:0007669"/>
    <property type="project" value="InterPro"/>
</dbReference>
<evidence type="ECO:0000256" key="11">
    <source>
        <dbReference type="RuleBase" id="RU004466"/>
    </source>
</evidence>
<keyword evidence="4" id="KW-0479">Metal-binding</keyword>
<dbReference type="InterPro" id="IPR000092">
    <property type="entry name" value="Polyprenyl_synt"/>
</dbReference>
<keyword evidence="5" id="KW-0460">Magnesium</keyword>
<evidence type="ECO:0000313" key="12">
    <source>
        <dbReference type="EMBL" id="XDK31232.1"/>
    </source>
</evidence>
<dbReference type="Pfam" id="PF00348">
    <property type="entry name" value="polyprenyl_synt"/>
    <property type="match status" value="1"/>
</dbReference>
<sequence>MKLAKTYGYLRKDLQSIEDALHDSIQANHEVLRKTSSQLLKAGGKRIRPVFVLLSGQLGSNYDKEQVKTAAVALELIHMATLVHDDVVDNSELRRGKPTIKHIYGDQIAMYTGDYILAKALENILQIRNPKVHQLLSKTIVEVCIGEIEQIEQKFNWDQQLRDYLRRIKRKTALLIATSCKLGAIVSDATERQAHHLYKYGYYIGMSFQIIDDILDFTASVKELGKPTGGDLIQGHITLPILIAKQNPAFDELLRKTFTDPTNVTEEQLDHILTALHQTNAIEKAYEMSEKYLQKALEALDILPDYKAKKILIDIAKAIGKRRS</sequence>
<dbReference type="GO" id="GO:0046872">
    <property type="term" value="F:metal ion binding"/>
    <property type="evidence" value="ECO:0007669"/>
    <property type="project" value="UniProtKB-KW"/>
</dbReference>
<dbReference type="NCBIfam" id="TIGR02748">
    <property type="entry name" value="GerC3_HepT"/>
    <property type="match status" value="1"/>
</dbReference>
<protein>
    <recommendedName>
        <fullName evidence="10">Heptaprenyl diphosphate synthase component 2</fullName>
        <ecNumber evidence="9">2.5.1.30</ecNumber>
    </recommendedName>
</protein>
<comment type="cofactor">
    <cofactor evidence="1">
        <name>Mg(2+)</name>
        <dbReference type="ChEBI" id="CHEBI:18420"/>
    </cofactor>
</comment>
<dbReference type="InterPro" id="IPR008949">
    <property type="entry name" value="Isoprenoid_synthase_dom_sf"/>
</dbReference>
<evidence type="ECO:0000256" key="8">
    <source>
        <dbReference type="ARBA" id="ARBA00065985"/>
    </source>
</evidence>
<name>A0AB39HH75_9BACI</name>
<evidence type="ECO:0000256" key="9">
    <source>
        <dbReference type="ARBA" id="ARBA00066444"/>
    </source>
</evidence>
<proteinExistence type="inferred from homology"/>
<dbReference type="PANTHER" id="PTHR12001:SF69">
    <property type="entry name" value="ALL TRANS-POLYPRENYL-DIPHOSPHATE SYNTHASE PDSS1"/>
    <property type="match status" value="1"/>
</dbReference>
<comment type="subunit">
    <text evidence="8">Heterodimer of component I and II.</text>
</comment>
<evidence type="ECO:0000256" key="10">
    <source>
        <dbReference type="ARBA" id="ARBA00070472"/>
    </source>
</evidence>
<organism evidence="12">
    <name type="scientific">Ornithinibacillus sp. 4-3</name>
    <dbReference type="NCBI Taxonomy" id="3231488"/>
    <lineage>
        <taxon>Bacteria</taxon>
        <taxon>Bacillati</taxon>
        <taxon>Bacillota</taxon>
        <taxon>Bacilli</taxon>
        <taxon>Bacillales</taxon>
        <taxon>Bacillaceae</taxon>
        <taxon>Ornithinibacillus</taxon>
    </lineage>
</organism>
<evidence type="ECO:0000256" key="7">
    <source>
        <dbReference type="ARBA" id="ARBA00055604"/>
    </source>
</evidence>
<dbReference type="SUPFAM" id="SSF48576">
    <property type="entry name" value="Terpenoid synthases"/>
    <property type="match status" value="1"/>
</dbReference>
<comment type="function">
    <text evidence="7">Supplies heptaprenyl diphosphate, the precursor for the side chain of the isoprenoid quinone menaquinone-7 (MQ-7).</text>
</comment>
<dbReference type="RefSeq" id="WP_368651960.1">
    <property type="nucleotide sequence ID" value="NZ_CP162599.1"/>
</dbReference>
<dbReference type="FunFam" id="1.10.600.10:FF:000014">
    <property type="entry name" value="Heptaprenyl diphosphate synthase component II"/>
    <property type="match status" value="1"/>
</dbReference>
<evidence type="ECO:0000256" key="4">
    <source>
        <dbReference type="ARBA" id="ARBA00022723"/>
    </source>
</evidence>
<dbReference type="EMBL" id="CP162599">
    <property type="protein sequence ID" value="XDK31232.1"/>
    <property type="molecule type" value="Genomic_DNA"/>
</dbReference>
<evidence type="ECO:0000256" key="2">
    <source>
        <dbReference type="ARBA" id="ARBA00006706"/>
    </source>
</evidence>
<accession>A0AB39HH75</accession>
<dbReference type="InterPro" id="IPR014119">
    <property type="entry name" value="GerC3_HepT"/>
</dbReference>
<dbReference type="EC" id="2.5.1.30" evidence="9"/>
<evidence type="ECO:0000256" key="5">
    <source>
        <dbReference type="ARBA" id="ARBA00022842"/>
    </source>
</evidence>